<dbReference type="AlphaFoldDB" id="A0A132NSX8"/>
<proteinExistence type="predicted"/>
<gene>
    <name evidence="4" type="ORF">QR46_2870</name>
</gene>
<dbReference type="OrthoDB" id="406235at2759"/>
<evidence type="ECO:0000256" key="1">
    <source>
        <dbReference type="ARBA" id="ARBA00022729"/>
    </source>
</evidence>
<dbReference type="SUPFAM" id="SSF52058">
    <property type="entry name" value="L domain-like"/>
    <property type="match status" value="1"/>
</dbReference>
<dbReference type="VEuPathDB" id="GiardiaDB:QR46_2870"/>
<feature type="signal peptide" evidence="3">
    <location>
        <begin position="1"/>
        <end position="18"/>
    </location>
</feature>
<keyword evidence="1 3" id="KW-0732">Signal</keyword>
<sequence>MAPILLLLLFAVLDAIYTEEQLNCLYRLYDETGGENWYVKTHWPPPKLRVFPHDPCTFAGITCSRKKDIETIILSGNNLVGSLPGCLHVFDVTDMEFSTNHLHGEFPRVNCSRLDTLYYKFNNFTSLPENICDCHSLQYLHVEYNDMTGHVFPSCLLEKSKQFGILYAVNNNLYLDNEAKYSPASTNFIVGGNDLHLDFSTASLIASSDTTMLDISATKSKGHIEFPELFSKYPAVKEFNLQGNAFTGNPFTTETLKPNHLLQVLDLDNNSFASVITSNTLLQYFNQYPAKMISFRVSNNHITGLPPTTKMLETIRIRLPNLQVFDLGSNPFLCPSDYSVSESSIGCTHIMIEKISIAKDAGVRITAYLSTDTVYKHLPVDLVAPHLSVSLLNVTAGADADDWFTVSSIDSLTLVDANANKYKLVFLITEADAASLFGANLQSLTPDKIRIFFDDKCVSTYESLQEATDTNNHTKETVLQESERKHKNTSQGTTDLKILVEFYGISKCPGYISTVAGLINPFLRRYPELLQIADIKFVSQADAEPRYSARGITMHGQAEVFGDRFLMCLQEYVDYFIFDDVTSCLYADGSGSSIPYAIEACLDQVISDKGLQKKIMDCKDGEMATSLFVESKKRCRELGAAFSCTIFADSQLVCPYGDATCPFDPDNVESFAVYLCNLYRAKNSYIHEMCKSILE</sequence>
<feature type="compositionally biased region" description="Basic and acidic residues" evidence="2">
    <location>
        <begin position="472"/>
        <end position="484"/>
    </location>
</feature>
<feature type="chain" id="PRO_5007800039" evidence="3">
    <location>
        <begin position="19"/>
        <end position="695"/>
    </location>
</feature>
<evidence type="ECO:0000256" key="2">
    <source>
        <dbReference type="SAM" id="MobiDB-lite"/>
    </source>
</evidence>
<organism evidence="4 5">
    <name type="scientific">Giardia duodenalis assemblage B</name>
    <dbReference type="NCBI Taxonomy" id="1394984"/>
    <lineage>
        <taxon>Eukaryota</taxon>
        <taxon>Metamonada</taxon>
        <taxon>Diplomonadida</taxon>
        <taxon>Hexamitidae</taxon>
        <taxon>Giardiinae</taxon>
        <taxon>Giardia</taxon>
    </lineage>
</organism>
<dbReference type="EMBL" id="JXTI01000081">
    <property type="protein sequence ID" value="KWX13157.1"/>
    <property type="molecule type" value="Genomic_DNA"/>
</dbReference>
<name>A0A132NSX8_GIAIN</name>
<dbReference type="Gene3D" id="3.80.10.10">
    <property type="entry name" value="Ribonuclease Inhibitor"/>
    <property type="match status" value="2"/>
</dbReference>
<evidence type="ECO:0000256" key="3">
    <source>
        <dbReference type="SAM" id="SignalP"/>
    </source>
</evidence>
<accession>A0A132NSX8</accession>
<dbReference type="PANTHER" id="PTHR48060">
    <property type="entry name" value="DNA DAMAGE-REPAIR/TOLERATION PROTEIN DRT100"/>
    <property type="match status" value="1"/>
</dbReference>
<protein>
    <submittedName>
        <fullName evidence="4">Hydroxylamine reductase/ leucine-rich repeat protein</fullName>
    </submittedName>
</protein>
<reference evidence="4 5" key="1">
    <citation type="journal article" date="2015" name="Mol. Biochem. Parasitol.">
        <title>Identification of polymorphic genes for use in assemblage B genotyping assays through comparative genomics of multiple assemblage B Giardia duodenalis isolates.</title>
        <authorList>
            <person name="Wielinga C."/>
            <person name="Thompson R.C."/>
            <person name="Monis P."/>
            <person name="Ryan U."/>
        </authorList>
    </citation>
    <scope>NUCLEOTIDE SEQUENCE [LARGE SCALE GENOMIC DNA]</scope>
    <source>
        <strain evidence="4 5">BAH15c1</strain>
    </source>
</reference>
<evidence type="ECO:0000313" key="5">
    <source>
        <dbReference type="Proteomes" id="UP000070089"/>
    </source>
</evidence>
<evidence type="ECO:0000313" key="4">
    <source>
        <dbReference type="EMBL" id="KWX13157.1"/>
    </source>
</evidence>
<feature type="region of interest" description="Disordered" evidence="2">
    <location>
        <begin position="464"/>
        <end position="486"/>
    </location>
</feature>
<dbReference type="InterPro" id="IPR032675">
    <property type="entry name" value="LRR_dom_sf"/>
</dbReference>
<dbReference type="Proteomes" id="UP000070089">
    <property type="component" value="Unassembled WGS sequence"/>
</dbReference>
<comment type="caution">
    <text evidence="4">The sequence shown here is derived from an EMBL/GenBank/DDBJ whole genome shotgun (WGS) entry which is preliminary data.</text>
</comment>
<dbReference type="PANTHER" id="PTHR48060:SF21">
    <property type="entry name" value="L DOMAIN-LIKE PROTEIN"/>
    <property type="match status" value="1"/>
</dbReference>
<dbReference type="InterPro" id="IPR053211">
    <property type="entry name" value="DNA_repair-toleration"/>
</dbReference>